<gene>
    <name evidence="1" type="ORF">QWY31_09495</name>
</gene>
<accession>A0ABT8F5K0</accession>
<comment type="caution">
    <text evidence="1">The sequence shown here is derived from an EMBL/GenBank/DDBJ whole genome shotgun (WGS) entry which is preliminary data.</text>
</comment>
<reference evidence="1" key="1">
    <citation type="submission" date="2023-06" db="EMBL/GenBank/DDBJ databases">
        <title>Cytophagales bacterium Strain LB-30, isolated from soil.</title>
        <authorList>
            <person name="Liu B."/>
        </authorList>
    </citation>
    <scope>NUCLEOTIDE SEQUENCE</scope>
    <source>
        <strain evidence="1">LB-30</strain>
    </source>
</reference>
<proteinExistence type="predicted"/>
<protein>
    <submittedName>
        <fullName evidence="1">Uncharacterized protein</fullName>
    </submittedName>
</protein>
<dbReference type="Proteomes" id="UP001168552">
    <property type="component" value="Unassembled WGS sequence"/>
</dbReference>
<evidence type="ECO:0000313" key="2">
    <source>
        <dbReference type="Proteomes" id="UP001168552"/>
    </source>
</evidence>
<sequence>MENKEAFFYYRNWLFTLLLNSEEQDILSEFKNILDLKVGTSKHDQLLKHFLGNNSSEIFSQKRINIFEIVLQTPNSNLNQNTCFLYQQYFEIEVIFLVLYSFITLNESDTIETELNNFKDRGGRLKKGALIDNLKHKLRPYPLTHKLFEAAYNSKIRNIIGHNNYKIVGDAIESLEDSTIKLSKLEVFKSIYSMQSLNNYLLNYFSNKSILNDDLQNSGILGMAFGLEDEQPVLSIFQLSCFYHLGDFQWADKIIFSIRNNELETDFGFRPPMIGLFSEELEKKWFNPLRETKKLRIYLTPIVPRDEEDNFITLDVGEFIVPKDGKPIDLEYEINKYEP</sequence>
<keyword evidence="2" id="KW-1185">Reference proteome</keyword>
<organism evidence="1 2">
    <name type="scientific">Shiella aurantiaca</name>
    <dbReference type="NCBI Taxonomy" id="3058365"/>
    <lineage>
        <taxon>Bacteria</taxon>
        <taxon>Pseudomonadati</taxon>
        <taxon>Bacteroidota</taxon>
        <taxon>Cytophagia</taxon>
        <taxon>Cytophagales</taxon>
        <taxon>Shiellaceae</taxon>
        <taxon>Shiella</taxon>
    </lineage>
</organism>
<name>A0ABT8F5K0_9BACT</name>
<dbReference type="EMBL" id="JAUHJS010000004">
    <property type="protein sequence ID" value="MDN4165736.1"/>
    <property type="molecule type" value="Genomic_DNA"/>
</dbReference>
<evidence type="ECO:0000313" key="1">
    <source>
        <dbReference type="EMBL" id="MDN4165736.1"/>
    </source>
</evidence>